<dbReference type="CDD" id="cd07328">
    <property type="entry name" value="M48_Ste24p_like"/>
    <property type="match status" value="1"/>
</dbReference>
<dbReference type="Pfam" id="PF01435">
    <property type="entry name" value="Peptidase_M48"/>
    <property type="match status" value="1"/>
</dbReference>
<dbReference type="Gene3D" id="3.30.2010.10">
    <property type="entry name" value="Metalloproteases ('zincins'), catalytic domain"/>
    <property type="match status" value="1"/>
</dbReference>
<feature type="transmembrane region" description="Helical" evidence="12">
    <location>
        <begin position="136"/>
        <end position="168"/>
    </location>
</feature>
<evidence type="ECO:0000256" key="1">
    <source>
        <dbReference type="ARBA" id="ARBA00001947"/>
    </source>
</evidence>
<keyword evidence="2" id="KW-1003">Cell membrane</keyword>
<dbReference type="eggNOG" id="COG0501">
    <property type="taxonomic scope" value="Bacteria"/>
</dbReference>
<evidence type="ECO:0000256" key="9">
    <source>
        <dbReference type="ARBA" id="ARBA00023049"/>
    </source>
</evidence>
<feature type="transmembrane region" description="Helical" evidence="12">
    <location>
        <begin position="180"/>
        <end position="202"/>
    </location>
</feature>
<gene>
    <name evidence="14" type="primary">htpX1</name>
    <name evidence="14" type="ordered locus">HCH_01488</name>
</gene>
<keyword evidence="10 12" id="KW-0472">Membrane</keyword>
<evidence type="ECO:0000256" key="10">
    <source>
        <dbReference type="ARBA" id="ARBA00023136"/>
    </source>
</evidence>
<evidence type="ECO:0000256" key="3">
    <source>
        <dbReference type="ARBA" id="ARBA00022670"/>
    </source>
</evidence>
<keyword evidence="9" id="KW-0482">Metalloprotease</keyword>
<dbReference type="EMBL" id="CP000155">
    <property type="protein sequence ID" value="ABC28345.1"/>
    <property type="molecule type" value="Genomic_DNA"/>
</dbReference>
<dbReference type="GO" id="GO:0004222">
    <property type="term" value="F:metalloendopeptidase activity"/>
    <property type="evidence" value="ECO:0007669"/>
    <property type="project" value="InterPro"/>
</dbReference>
<dbReference type="RefSeq" id="WP_011395418.1">
    <property type="nucleotide sequence ID" value="NC_007645.1"/>
</dbReference>
<evidence type="ECO:0000313" key="14">
    <source>
        <dbReference type="EMBL" id="ABC28345.1"/>
    </source>
</evidence>
<reference evidence="14 15" key="1">
    <citation type="journal article" date="2005" name="Nucleic Acids Res.">
        <title>Genomic blueprint of Hahella chejuensis, a marine microbe producing an algicidal agent.</title>
        <authorList>
            <person name="Jeong H."/>
            <person name="Yim J.H."/>
            <person name="Lee C."/>
            <person name="Choi S.-H."/>
            <person name="Park Y.K."/>
            <person name="Yoon S.H."/>
            <person name="Hur C.-G."/>
            <person name="Kang H.-Y."/>
            <person name="Kim D."/>
            <person name="Lee H.H."/>
            <person name="Park K.H."/>
            <person name="Park S.-H."/>
            <person name="Park H.-S."/>
            <person name="Lee H.K."/>
            <person name="Oh T.K."/>
            <person name="Kim J.F."/>
        </authorList>
    </citation>
    <scope>NUCLEOTIDE SEQUENCE [LARGE SCALE GENOMIC DNA]</scope>
    <source>
        <strain evidence="14 15">KCTC 2396</strain>
    </source>
</reference>
<evidence type="ECO:0000259" key="13">
    <source>
        <dbReference type="Pfam" id="PF01435"/>
    </source>
</evidence>
<dbReference type="GO" id="GO:0046872">
    <property type="term" value="F:metal ion binding"/>
    <property type="evidence" value="ECO:0007669"/>
    <property type="project" value="UniProtKB-KW"/>
</dbReference>
<dbReference type="GO" id="GO:0006508">
    <property type="term" value="P:proteolysis"/>
    <property type="evidence" value="ECO:0007669"/>
    <property type="project" value="UniProtKB-KW"/>
</dbReference>
<keyword evidence="7" id="KW-0862">Zinc</keyword>
<name>Q2SLX9_HAHCH</name>
<evidence type="ECO:0000256" key="8">
    <source>
        <dbReference type="ARBA" id="ARBA00022989"/>
    </source>
</evidence>
<evidence type="ECO:0000256" key="11">
    <source>
        <dbReference type="SAM" id="MobiDB-lite"/>
    </source>
</evidence>
<evidence type="ECO:0000256" key="7">
    <source>
        <dbReference type="ARBA" id="ARBA00022833"/>
    </source>
</evidence>
<dbReference type="PANTHER" id="PTHR43221:SF2">
    <property type="entry name" value="PROTEASE HTPX HOMOLOG"/>
    <property type="match status" value="1"/>
</dbReference>
<keyword evidence="15" id="KW-1185">Reference proteome</keyword>
<proteinExistence type="predicted"/>
<feature type="domain" description="Peptidase M48" evidence="13">
    <location>
        <begin position="227"/>
        <end position="474"/>
    </location>
</feature>
<dbReference type="STRING" id="349521.HCH_01488"/>
<keyword evidence="3 14" id="KW-0645">Protease</keyword>
<dbReference type="OrthoDB" id="9789270at2"/>
<comment type="cofactor">
    <cofactor evidence="1">
        <name>Zn(2+)</name>
        <dbReference type="ChEBI" id="CHEBI:29105"/>
    </cofactor>
</comment>
<evidence type="ECO:0000313" key="15">
    <source>
        <dbReference type="Proteomes" id="UP000000238"/>
    </source>
</evidence>
<dbReference type="HOGENOM" id="CLU_346065_0_0_6"/>
<dbReference type="PANTHER" id="PTHR43221">
    <property type="entry name" value="PROTEASE HTPX"/>
    <property type="match status" value="1"/>
</dbReference>
<keyword evidence="5" id="KW-0479">Metal-binding</keyword>
<protein>
    <submittedName>
        <fullName evidence="14">Zn-dependent protease with chaperone function</fullName>
    </submittedName>
</protein>
<keyword evidence="4 12" id="KW-0812">Transmembrane</keyword>
<sequence>MSAPASSQFNVISQGKILSGFEERQVRDNLVARLKLSDAQVERLLTGAVVIKKSLSTSDARKYQALFGRLGLAVTLQPSQPPPTAAAQPVQPTATSSASGAKPGKDADAQTDVLALAKQRLHQPIPKLPVTTAYKLGLFSVTLLSLIAPLIYISLTICAIVGTVWYGISIPDILAVRKTNAMGTLMLFVPVLLGTVFALFLLKPFFGRDYENRTLELNPKKYRRFYQLVQLLTERMGLPAPVKIYVDGEVNAHVAPEKGLLSLFQGRLTLTVGLPLLAGMNSRQFIGVLGHEFGHFAQRNAMIANYIVNTANAWMASRAFYPDAWDRRLSKWREYSPIFALDVALIAAQGMIKGTRLILKYLFLFNLRVTRWMSREMEYDADRYESWIAGSETFQSTAVALWNMSMSQQRRDEIWQSAWNEDRLIDNLPQTIAQLAAELSQEEIDAVRAKMDERQTNVWDTHPADNDRIAHAESLGYEAIWSDEFPAAELMPDFDALCKIVTLRIYNSMGLEKPEQYLCSFEEIRDVHSKMNESEEALKRYFADLFSMRLMKPFNATPTEVDLAGAVTELRGQIPRATAQMELYWEAYQHMEAAQVGLAYVEAGYNIDAADFGVKAGDIGSVQRSLDDRRTEVKRMAGELSRCLDAYVAQRMHLAMAQMSAEEKARAESLYNTFRQLFLLRDIWDSLPLCMAALDALYRQDEEERPKFFAQAAARHVQLAREYLRQFHQISANIDLRFSTSKEQTLAEFAVNWGVNPEEKLDELNAGAIFQISDRCLRVMRYAYRRTISELALQCLQEEEKLGVPPLKVEIKPATA</sequence>
<evidence type="ECO:0000256" key="6">
    <source>
        <dbReference type="ARBA" id="ARBA00022801"/>
    </source>
</evidence>
<evidence type="ECO:0000256" key="12">
    <source>
        <dbReference type="SAM" id="Phobius"/>
    </source>
</evidence>
<organism evidence="14 15">
    <name type="scientific">Hahella chejuensis (strain KCTC 2396)</name>
    <dbReference type="NCBI Taxonomy" id="349521"/>
    <lineage>
        <taxon>Bacteria</taxon>
        <taxon>Pseudomonadati</taxon>
        <taxon>Pseudomonadota</taxon>
        <taxon>Gammaproteobacteria</taxon>
        <taxon>Oceanospirillales</taxon>
        <taxon>Hahellaceae</taxon>
        <taxon>Hahella</taxon>
    </lineage>
</organism>
<feature type="region of interest" description="Disordered" evidence="11">
    <location>
        <begin position="78"/>
        <end position="106"/>
    </location>
</feature>
<keyword evidence="8 12" id="KW-1133">Transmembrane helix</keyword>
<accession>Q2SLX9</accession>
<feature type="compositionally biased region" description="Low complexity" evidence="11">
    <location>
        <begin position="85"/>
        <end position="95"/>
    </location>
</feature>
<evidence type="ECO:0000256" key="5">
    <source>
        <dbReference type="ARBA" id="ARBA00022723"/>
    </source>
</evidence>
<dbReference type="InterPro" id="IPR050083">
    <property type="entry name" value="HtpX_protease"/>
</dbReference>
<evidence type="ECO:0000256" key="2">
    <source>
        <dbReference type="ARBA" id="ARBA00022475"/>
    </source>
</evidence>
<dbReference type="AlphaFoldDB" id="Q2SLX9"/>
<dbReference type="Proteomes" id="UP000000238">
    <property type="component" value="Chromosome"/>
</dbReference>
<dbReference type="KEGG" id="hch:HCH_01488"/>
<keyword evidence="6" id="KW-0378">Hydrolase</keyword>
<dbReference type="InterPro" id="IPR001915">
    <property type="entry name" value="Peptidase_M48"/>
</dbReference>
<evidence type="ECO:0000256" key="4">
    <source>
        <dbReference type="ARBA" id="ARBA00022692"/>
    </source>
</evidence>